<dbReference type="Pfam" id="PF17800">
    <property type="entry name" value="NPL"/>
    <property type="match status" value="1"/>
</dbReference>
<protein>
    <recommendedName>
        <fullName evidence="2 5">peptidylprolyl isomerase</fullName>
        <ecNumber evidence="2 5">5.2.1.8</ecNumber>
    </recommendedName>
</protein>
<feature type="compositionally biased region" description="Basic residues" evidence="6">
    <location>
        <begin position="447"/>
        <end position="457"/>
    </location>
</feature>
<feature type="region of interest" description="Disordered" evidence="6">
    <location>
        <begin position="98"/>
        <end position="227"/>
    </location>
</feature>
<dbReference type="PROSITE" id="PS50059">
    <property type="entry name" value="FKBP_PPIASE"/>
    <property type="match status" value="1"/>
</dbReference>
<dbReference type="STRING" id="337451.A0A443PEV3"/>
<evidence type="ECO:0000313" key="9">
    <source>
        <dbReference type="Proteomes" id="UP000283530"/>
    </source>
</evidence>
<name>A0A443PEV3_9MAGN</name>
<evidence type="ECO:0000256" key="2">
    <source>
        <dbReference type="ARBA" id="ARBA00013194"/>
    </source>
</evidence>
<feature type="region of interest" description="Disordered" evidence="6">
    <location>
        <begin position="362"/>
        <end position="476"/>
    </location>
</feature>
<evidence type="ECO:0000256" key="6">
    <source>
        <dbReference type="SAM" id="MobiDB-lite"/>
    </source>
</evidence>
<dbReference type="AlphaFoldDB" id="A0A443PEV3"/>
<proteinExistence type="predicted"/>
<evidence type="ECO:0000256" key="5">
    <source>
        <dbReference type="PROSITE-ProRule" id="PRU00277"/>
    </source>
</evidence>
<accession>A0A443PEV3</accession>
<dbReference type="InterPro" id="IPR041232">
    <property type="entry name" value="NPL"/>
</dbReference>
<sequence>MAFWGVELKPENPYKHQYDKVKGRLHVSQATLGSGPSTKKSVFVQCNVGDKPPVLLCSLLQEKSESCPLNLEFEEYEDVVFSVIGPKSVHLTGFFMGPSGEYDDQDDDDSDSYGEDIAETETEESSDYDSEDEYDDDFINDDDDIEMFTSSPPRPNSGVTIEEIVDDEKPENGPGDHSQKQLAVRSSGVPIFESEDEDGFPVSTPSKSKAMSKDSMKEKTKDDDSQGACLKRKIEAIKDGECDSVCRGANNLSDSFTPSNDIAAEKGRKSKKKKKEKNKNINIIQTEELAGGEAPDVCKNDELSNFKVDIREEEIVHNDRDLLASDGPKQLSDDKDFLFNYLSREPTECTTLLDNIAAESSGKLKVRKKNKAKEKTLQPKVAPSPETEVNACSDNNDIKAPICKEATVEPVDQDPSTKVQDPNAKLLDHKSLDSIVDPAGDDSQKEGKKKKKKKKSKTQQGNTGASMEESGFAKEEGKKELVENNNDQKAQVRPSKPRTFSNGLVIEELSMGKPDGRKASPGNKVSVHYIGKLKKNEEIFDSNIGRRPFKFRLGVGQVIKGWDVGLAGMRVGDKRRLTIPPSMGYGSKGAGKIPANAWLVFDVELVDVQ</sequence>
<gene>
    <name evidence="8" type="ORF">CKAN_01834800</name>
</gene>
<reference evidence="8 9" key="1">
    <citation type="journal article" date="2019" name="Nat. Plants">
        <title>Stout camphor tree genome fills gaps in understanding of flowering plant genome evolution.</title>
        <authorList>
            <person name="Chaw S.M."/>
            <person name="Liu Y.C."/>
            <person name="Wu Y.W."/>
            <person name="Wang H.Y."/>
            <person name="Lin C.I."/>
            <person name="Wu C.S."/>
            <person name="Ke H.M."/>
            <person name="Chang L.Y."/>
            <person name="Hsu C.Y."/>
            <person name="Yang H.T."/>
            <person name="Sudianto E."/>
            <person name="Hsu M.H."/>
            <person name="Wu K.P."/>
            <person name="Wang L.N."/>
            <person name="Leebens-Mack J.H."/>
            <person name="Tsai I.J."/>
        </authorList>
    </citation>
    <scope>NUCLEOTIDE SEQUENCE [LARGE SCALE GENOMIC DNA]</scope>
    <source>
        <strain evidence="9">cv. Chaw 1501</strain>
        <tissue evidence="8">Young leaves</tissue>
    </source>
</reference>
<comment type="catalytic activity">
    <reaction evidence="1 5">
        <text>[protein]-peptidylproline (omega=180) = [protein]-peptidylproline (omega=0)</text>
        <dbReference type="Rhea" id="RHEA:16237"/>
        <dbReference type="Rhea" id="RHEA-COMP:10747"/>
        <dbReference type="Rhea" id="RHEA-COMP:10748"/>
        <dbReference type="ChEBI" id="CHEBI:83833"/>
        <dbReference type="ChEBI" id="CHEBI:83834"/>
        <dbReference type="EC" id="5.2.1.8"/>
    </reaction>
</comment>
<feature type="compositionally biased region" description="Basic residues" evidence="6">
    <location>
        <begin position="268"/>
        <end position="277"/>
    </location>
</feature>
<evidence type="ECO:0000259" key="7">
    <source>
        <dbReference type="PROSITE" id="PS50059"/>
    </source>
</evidence>
<evidence type="ECO:0000256" key="4">
    <source>
        <dbReference type="ARBA" id="ARBA00023235"/>
    </source>
</evidence>
<dbReference type="Proteomes" id="UP000283530">
    <property type="component" value="Unassembled WGS sequence"/>
</dbReference>
<keyword evidence="3 5" id="KW-0697">Rotamase</keyword>
<dbReference type="InterPro" id="IPR046357">
    <property type="entry name" value="PPIase_dom_sf"/>
</dbReference>
<keyword evidence="9" id="KW-1185">Reference proteome</keyword>
<comment type="caution">
    <text evidence="8">The sequence shown here is derived from an EMBL/GenBank/DDBJ whole genome shotgun (WGS) entry which is preliminary data.</text>
</comment>
<dbReference type="EC" id="5.2.1.8" evidence="2 5"/>
<dbReference type="Gene3D" id="3.10.50.40">
    <property type="match status" value="1"/>
</dbReference>
<feature type="region of interest" description="Disordered" evidence="6">
    <location>
        <begin position="249"/>
        <end position="280"/>
    </location>
</feature>
<feature type="compositionally biased region" description="Acidic residues" evidence="6">
    <location>
        <begin position="101"/>
        <end position="146"/>
    </location>
</feature>
<feature type="compositionally biased region" description="Polar residues" evidence="6">
    <location>
        <begin position="250"/>
        <end position="260"/>
    </location>
</feature>
<dbReference type="OrthoDB" id="1902587at2759"/>
<dbReference type="SUPFAM" id="SSF54534">
    <property type="entry name" value="FKBP-like"/>
    <property type="match status" value="1"/>
</dbReference>
<organism evidence="8 9">
    <name type="scientific">Cinnamomum micranthum f. kanehirae</name>
    <dbReference type="NCBI Taxonomy" id="337451"/>
    <lineage>
        <taxon>Eukaryota</taxon>
        <taxon>Viridiplantae</taxon>
        <taxon>Streptophyta</taxon>
        <taxon>Embryophyta</taxon>
        <taxon>Tracheophyta</taxon>
        <taxon>Spermatophyta</taxon>
        <taxon>Magnoliopsida</taxon>
        <taxon>Magnoliidae</taxon>
        <taxon>Laurales</taxon>
        <taxon>Lauraceae</taxon>
        <taxon>Cinnamomum</taxon>
    </lineage>
</organism>
<dbReference type="PANTHER" id="PTHR43811">
    <property type="entry name" value="FKBP-TYPE PEPTIDYL-PROLYL CIS-TRANS ISOMERASE FKPA"/>
    <property type="match status" value="1"/>
</dbReference>
<evidence type="ECO:0000256" key="3">
    <source>
        <dbReference type="ARBA" id="ARBA00023110"/>
    </source>
</evidence>
<dbReference type="PANTHER" id="PTHR43811:SF19">
    <property type="entry name" value="39 KDA FK506-BINDING NUCLEAR PROTEIN"/>
    <property type="match status" value="1"/>
</dbReference>
<dbReference type="Gene3D" id="2.60.120.340">
    <property type="entry name" value="Nucleoplasmin core domain"/>
    <property type="match status" value="1"/>
</dbReference>
<dbReference type="FunFam" id="3.10.50.40:FF:000006">
    <property type="entry name" value="Peptidyl-prolyl cis-trans isomerase"/>
    <property type="match status" value="1"/>
</dbReference>
<feature type="domain" description="PPIase FKBP-type" evidence="7">
    <location>
        <begin position="522"/>
        <end position="609"/>
    </location>
</feature>
<dbReference type="InterPro" id="IPR001179">
    <property type="entry name" value="PPIase_FKBP_dom"/>
</dbReference>
<dbReference type="GO" id="GO:0003755">
    <property type="term" value="F:peptidyl-prolyl cis-trans isomerase activity"/>
    <property type="evidence" value="ECO:0007669"/>
    <property type="project" value="UniProtKB-KW"/>
</dbReference>
<evidence type="ECO:0000313" key="8">
    <source>
        <dbReference type="EMBL" id="RWR89297.1"/>
    </source>
</evidence>
<dbReference type="Pfam" id="PF00254">
    <property type="entry name" value="FKBP_C"/>
    <property type="match status" value="1"/>
</dbReference>
<keyword evidence="4 5" id="KW-0413">Isomerase</keyword>
<dbReference type="EMBL" id="QPKB01000007">
    <property type="protein sequence ID" value="RWR89297.1"/>
    <property type="molecule type" value="Genomic_DNA"/>
</dbReference>
<evidence type="ECO:0000256" key="1">
    <source>
        <dbReference type="ARBA" id="ARBA00000971"/>
    </source>
</evidence>
<feature type="compositionally biased region" description="Basic and acidic residues" evidence="6">
    <location>
        <begin position="211"/>
        <end position="224"/>
    </location>
</feature>